<comment type="caution">
    <text evidence="1">The sequence shown here is derived from an EMBL/GenBank/DDBJ whole genome shotgun (WGS) entry which is preliminary data.</text>
</comment>
<organism evidence="1 2">
    <name type="scientific">Georgenia alba</name>
    <dbReference type="NCBI Taxonomy" id="2233858"/>
    <lineage>
        <taxon>Bacteria</taxon>
        <taxon>Bacillati</taxon>
        <taxon>Actinomycetota</taxon>
        <taxon>Actinomycetes</taxon>
        <taxon>Micrococcales</taxon>
        <taxon>Bogoriellaceae</taxon>
        <taxon>Georgenia</taxon>
    </lineage>
</organism>
<dbReference type="SUPFAM" id="SSF56399">
    <property type="entry name" value="ADP-ribosylation"/>
    <property type="match status" value="1"/>
</dbReference>
<proteinExistence type="predicted"/>
<accession>A0ABW2Q4Z4</accession>
<dbReference type="Gene3D" id="3.90.176.10">
    <property type="entry name" value="Toxin ADP-ribosyltransferase, Chain A, domain 1"/>
    <property type="match status" value="1"/>
</dbReference>
<gene>
    <name evidence="1" type="ORF">ACFQQL_02665</name>
</gene>
<dbReference type="Proteomes" id="UP001596455">
    <property type="component" value="Unassembled WGS sequence"/>
</dbReference>
<name>A0ABW2Q4Z4_9MICO</name>
<reference evidence="2" key="1">
    <citation type="journal article" date="2019" name="Int. J. Syst. Evol. Microbiol.">
        <title>The Global Catalogue of Microorganisms (GCM) 10K type strain sequencing project: providing services to taxonomists for standard genome sequencing and annotation.</title>
        <authorList>
            <consortium name="The Broad Institute Genomics Platform"/>
            <consortium name="The Broad Institute Genome Sequencing Center for Infectious Disease"/>
            <person name="Wu L."/>
            <person name="Ma J."/>
        </authorList>
    </citation>
    <scope>NUCLEOTIDE SEQUENCE [LARGE SCALE GENOMIC DNA]</scope>
    <source>
        <strain evidence="2">JCM 1490</strain>
    </source>
</reference>
<evidence type="ECO:0000313" key="1">
    <source>
        <dbReference type="EMBL" id="MFC7403997.1"/>
    </source>
</evidence>
<evidence type="ECO:0008006" key="3">
    <source>
        <dbReference type="Google" id="ProtNLM"/>
    </source>
</evidence>
<dbReference type="EMBL" id="JBHTCQ010000001">
    <property type="protein sequence ID" value="MFC7403997.1"/>
    <property type="molecule type" value="Genomic_DNA"/>
</dbReference>
<protein>
    <recommendedName>
        <fullName evidence="3">Sensory transduction regulator</fullName>
    </recommendedName>
</protein>
<keyword evidence="2" id="KW-1185">Reference proteome</keyword>
<evidence type="ECO:0000313" key="2">
    <source>
        <dbReference type="Proteomes" id="UP001596455"/>
    </source>
</evidence>
<dbReference type="RefSeq" id="WP_382390974.1">
    <property type="nucleotide sequence ID" value="NZ_JBHTCQ010000001.1"/>
</dbReference>
<sequence>MSTPSPGNLTAALEKLPPLESTAFRVSPEGAEFVRDGQMVVTAGPLSATRDPALLGAAPVLYAIAGRTGRDISPFSANRTEQETVFLPGTVFALWSTIDVDGRAVRLVFETEIGQTIDGETVEAFTASVRAAVTSLDPAAVPPDRFIGDIA</sequence>